<feature type="transmembrane region" description="Helical" evidence="6">
    <location>
        <begin position="164"/>
        <end position="181"/>
    </location>
</feature>
<sequence>MLAPRGNRIKFFALCAALTCLANFQDSYPNSYPNTAFASFQNFINQSYIDRGIVGGLSQFQFTWIWSAILNVWAIGYLIGTFTTPFFTERFGRRATLIGANTGSLLGTSLAIVAVSCGVPELLFVARLCSSMASGISYSSLILFLQETTPTEIRGMTSFLSETAYLGVSVLGMGLGIETVLGRKLPFLIGIHAIAGITAVALMSCLKETPKYLLINKSDNKAASEALEYYRGSTDANEKVIDSIQKEAKEGYEAPFLSSIPMILKTSHLRRAFLVGFCSMQITLTIIPINYVSTIVLEAHFSPQMAQISSFVFISCNFVASIFGMFAVDRFGRRPMLLIFGLLNVLFLCAYCLFDRLAIYVNEQFKYGCVVSLVGYGITFGGALGPIAFFITSELVPQQFRSAVQAMVYTLNTAINFIFSFTTLPLYRLIDVWSFIPLFIVPSLLALVYLFFNLPETKGREIHEIVRELTGGRNVDSVAPEKKSDVIDTEGKPDEAANSEAAI</sequence>
<dbReference type="PANTHER" id="PTHR23503:SF108">
    <property type="entry name" value="MAJOR FACILITATOR SUPERFAMILY (MFS) PROFILE DOMAIN-CONTAINING PROTEIN"/>
    <property type="match status" value="1"/>
</dbReference>
<protein>
    <submittedName>
        <fullName evidence="9">Solute carrier family 2, facilitated glucose transporter member 3</fullName>
    </submittedName>
</protein>
<evidence type="ECO:0000256" key="4">
    <source>
        <dbReference type="ARBA" id="ARBA00023136"/>
    </source>
</evidence>
<evidence type="ECO:0000313" key="9">
    <source>
        <dbReference type="EMBL" id="KHN77673.1"/>
    </source>
</evidence>
<keyword evidence="10" id="KW-1185">Reference proteome</keyword>
<evidence type="ECO:0000256" key="2">
    <source>
        <dbReference type="ARBA" id="ARBA00022692"/>
    </source>
</evidence>
<keyword evidence="2 6" id="KW-0812">Transmembrane</keyword>
<dbReference type="STRING" id="6265.A0A0B2V811"/>
<feature type="chain" id="PRO_5002095973" evidence="7">
    <location>
        <begin position="28"/>
        <end position="503"/>
    </location>
</feature>
<evidence type="ECO:0000259" key="8">
    <source>
        <dbReference type="PROSITE" id="PS50850"/>
    </source>
</evidence>
<evidence type="ECO:0000256" key="1">
    <source>
        <dbReference type="ARBA" id="ARBA00004141"/>
    </source>
</evidence>
<evidence type="ECO:0000256" key="3">
    <source>
        <dbReference type="ARBA" id="ARBA00022989"/>
    </source>
</evidence>
<dbReference type="InterPro" id="IPR020846">
    <property type="entry name" value="MFS_dom"/>
</dbReference>
<dbReference type="SUPFAM" id="SSF103473">
    <property type="entry name" value="MFS general substrate transporter"/>
    <property type="match status" value="1"/>
</dbReference>
<proteinExistence type="predicted"/>
<keyword evidence="9" id="KW-0762">Sugar transport</keyword>
<keyword evidence="3 6" id="KW-1133">Transmembrane helix</keyword>
<feature type="region of interest" description="Disordered" evidence="5">
    <location>
        <begin position="476"/>
        <end position="503"/>
    </location>
</feature>
<dbReference type="PANTHER" id="PTHR23503">
    <property type="entry name" value="SOLUTE CARRIER FAMILY 2"/>
    <property type="match status" value="1"/>
</dbReference>
<dbReference type="GO" id="GO:0015149">
    <property type="term" value="F:hexose transmembrane transporter activity"/>
    <property type="evidence" value="ECO:0007669"/>
    <property type="project" value="TreeGrafter"/>
</dbReference>
<gene>
    <name evidence="9" type="primary">SLC2A3</name>
    <name evidence="9" type="ORF">Tcan_03292</name>
</gene>
<feature type="transmembrane region" description="Helical" evidence="6">
    <location>
        <begin position="122"/>
        <end position="144"/>
    </location>
</feature>
<feature type="transmembrane region" description="Helical" evidence="6">
    <location>
        <begin position="62"/>
        <end position="83"/>
    </location>
</feature>
<dbReference type="GO" id="GO:0016020">
    <property type="term" value="C:membrane"/>
    <property type="evidence" value="ECO:0007669"/>
    <property type="project" value="UniProtKB-SubCell"/>
</dbReference>
<feature type="signal peptide" evidence="7">
    <location>
        <begin position="1"/>
        <end position="27"/>
    </location>
</feature>
<dbReference type="InterPro" id="IPR005828">
    <property type="entry name" value="MFS_sugar_transport-like"/>
</dbReference>
<accession>A0A0B2V811</accession>
<dbReference type="Pfam" id="PF00083">
    <property type="entry name" value="Sugar_tr"/>
    <property type="match status" value="1"/>
</dbReference>
<evidence type="ECO:0000256" key="5">
    <source>
        <dbReference type="SAM" id="MobiDB-lite"/>
    </source>
</evidence>
<dbReference type="PROSITE" id="PS50850">
    <property type="entry name" value="MFS"/>
    <property type="match status" value="1"/>
</dbReference>
<dbReference type="PROSITE" id="PS00216">
    <property type="entry name" value="SUGAR_TRANSPORT_1"/>
    <property type="match status" value="1"/>
</dbReference>
<feature type="transmembrane region" description="Helical" evidence="6">
    <location>
        <begin position="305"/>
        <end position="328"/>
    </location>
</feature>
<keyword evidence="9" id="KW-0813">Transport</keyword>
<reference evidence="9 10" key="1">
    <citation type="submission" date="2014-11" db="EMBL/GenBank/DDBJ databases">
        <title>Genetic blueprint of the zoonotic pathogen Toxocara canis.</title>
        <authorList>
            <person name="Zhu X.-Q."/>
            <person name="Korhonen P.K."/>
            <person name="Cai H."/>
            <person name="Young N.D."/>
            <person name="Nejsum P."/>
            <person name="von Samson-Himmelstjerna G."/>
            <person name="Boag P.R."/>
            <person name="Tan P."/>
            <person name="Li Q."/>
            <person name="Min J."/>
            <person name="Yang Y."/>
            <person name="Wang X."/>
            <person name="Fang X."/>
            <person name="Hall R.S."/>
            <person name="Hofmann A."/>
            <person name="Sternberg P.W."/>
            <person name="Jex A.R."/>
            <person name="Gasser R.B."/>
        </authorList>
    </citation>
    <scope>NUCLEOTIDE SEQUENCE [LARGE SCALE GENOMIC DNA]</scope>
    <source>
        <strain evidence="9">PN_DK_2014</strain>
    </source>
</reference>
<feature type="transmembrane region" description="Helical" evidence="6">
    <location>
        <begin position="365"/>
        <end position="391"/>
    </location>
</feature>
<dbReference type="Proteomes" id="UP000031036">
    <property type="component" value="Unassembled WGS sequence"/>
</dbReference>
<feature type="transmembrane region" description="Helical" evidence="6">
    <location>
        <begin position="187"/>
        <end position="206"/>
    </location>
</feature>
<dbReference type="AlphaFoldDB" id="A0A0B2V811"/>
<dbReference type="Gene3D" id="1.20.1250.20">
    <property type="entry name" value="MFS general substrate transporter like domains"/>
    <property type="match status" value="1"/>
</dbReference>
<evidence type="ECO:0000256" key="6">
    <source>
        <dbReference type="SAM" id="Phobius"/>
    </source>
</evidence>
<evidence type="ECO:0000256" key="7">
    <source>
        <dbReference type="SAM" id="SignalP"/>
    </source>
</evidence>
<dbReference type="OMA" id="WSFIPLF"/>
<dbReference type="InterPro" id="IPR005829">
    <property type="entry name" value="Sugar_transporter_CS"/>
</dbReference>
<feature type="transmembrane region" description="Helical" evidence="6">
    <location>
        <begin position="272"/>
        <end position="293"/>
    </location>
</feature>
<dbReference type="OrthoDB" id="4540492at2759"/>
<dbReference type="InterPro" id="IPR036259">
    <property type="entry name" value="MFS_trans_sf"/>
</dbReference>
<comment type="subcellular location">
    <subcellularLocation>
        <location evidence="1">Membrane</location>
        <topology evidence="1">Multi-pass membrane protein</topology>
    </subcellularLocation>
</comment>
<organism evidence="9 10">
    <name type="scientific">Toxocara canis</name>
    <name type="common">Canine roundworm</name>
    <dbReference type="NCBI Taxonomy" id="6265"/>
    <lineage>
        <taxon>Eukaryota</taxon>
        <taxon>Metazoa</taxon>
        <taxon>Ecdysozoa</taxon>
        <taxon>Nematoda</taxon>
        <taxon>Chromadorea</taxon>
        <taxon>Rhabditida</taxon>
        <taxon>Spirurina</taxon>
        <taxon>Ascaridomorpha</taxon>
        <taxon>Ascaridoidea</taxon>
        <taxon>Toxocaridae</taxon>
        <taxon>Toxocara</taxon>
    </lineage>
</organism>
<dbReference type="InterPro" id="IPR045263">
    <property type="entry name" value="GLUT"/>
</dbReference>
<name>A0A0B2V811_TOXCA</name>
<feature type="transmembrane region" description="Helical" evidence="6">
    <location>
        <begin position="403"/>
        <end position="426"/>
    </location>
</feature>
<dbReference type="EMBL" id="JPKZ01002257">
    <property type="protein sequence ID" value="KHN77673.1"/>
    <property type="molecule type" value="Genomic_DNA"/>
</dbReference>
<evidence type="ECO:0000313" key="10">
    <source>
        <dbReference type="Proteomes" id="UP000031036"/>
    </source>
</evidence>
<keyword evidence="4 6" id="KW-0472">Membrane</keyword>
<feature type="transmembrane region" description="Helical" evidence="6">
    <location>
        <begin position="95"/>
        <end position="116"/>
    </location>
</feature>
<feature type="domain" description="Major facilitator superfamily (MFS) profile" evidence="8">
    <location>
        <begin position="15"/>
        <end position="458"/>
    </location>
</feature>
<feature type="transmembrane region" description="Helical" evidence="6">
    <location>
        <begin position="432"/>
        <end position="452"/>
    </location>
</feature>
<feature type="compositionally biased region" description="Basic and acidic residues" evidence="5">
    <location>
        <begin position="479"/>
        <end position="495"/>
    </location>
</feature>
<comment type="caution">
    <text evidence="9">The sequence shown here is derived from an EMBL/GenBank/DDBJ whole genome shotgun (WGS) entry which is preliminary data.</text>
</comment>
<feature type="transmembrane region" description="Helical" evidence="6">
    <location>
        <begin position="337"/>
        <end position="359"/>
    </location>
</feature>
<keyword evidence="7" id="KW-0732">Signal</keyword>